<keyword evidence="3" id="KW-1185">Reference proteome</keyword>
<reference evidence="2 3" key="1">
    <citation type="submission" date="2018-05" db="EMBL/GenBank/DDBJ databases">
        <title>Genome sequencing and assembly of the regulated plant pathogen Lachnellula willkommii and related sister species for the development of diagnostic species identification markers.</title>
        <authorList>
            <person name="Giroux E."/>
            <person name="Bilodeau G."/>
        </authorList>
    </citation>
    <scope>NUCLEOTIDE SEQUENCE [LARGE SCALE GENOMIC DNA]</scope>
    <source>
        <strain evidence="2 3">CBS 268.59</strain>
    </source>
</reference>
<dbReference type="CDD" id="cd04301">
    <property type="entry name" value="NAT_SF"/>
    <property type="match status" value="1"/>
</dbReference>
<sequence>MEEQIYKRYDAGQVTETMLQEAAVLFNENYGVWGEQAASKFPKPGSRVRLGKDRLRSQYLPDNATCVYVRVTVDGQLAGNAFACHWTVKDKTVCWVTQLVVDRNYRERGLAKGLLNQLKQNGVDIYGLMSSHPAACLAAAKAFGGKTIDSIRTLQLGPIGKYAEEIMKASPISYVKDAKLRGNVFDPDDTSGLVSSVDSGFFVDHIEPLEALAWVREEIDWPLGDLFDGHEFLLILEARRRSQSRSTSRPKFGS</sequence>
<dbReference type="Gene3D" id="3.40.630.30">
    <property type="match status" value="1"/>
</dbReference>
<evidence type="ECO:0000313" key="3">
    <source>
        <dbReference type="Proteomes" id="UP000469558"/>
    </source>
</evidence>
<dbReference type="GO" id="GO:0016747">
    <property type="term" value="F:acyltransferase activity, transferring groups other than amino-acyl groups"/>
    <property type="evidence" value="ECO:0007669"/>
    <property type="project" value="InterPro"/>
</dbReference>
<dbReference type="SUPFAM" id="SSF55729">
    <property type="entry name" value="Acyl-CoA N-acyltransferases (Nat)"/>
    <property type="match status" value="1"/>
</dbReference>
<dbReference type="Pfam" id="PF00583">
    <property type="entry name" value="Acetyltransf_1"/>
    <property type="match status" value="1"/>
</dbReference>
<dbReference type="Proteomes" id="UP000469558">
    <property type="component" value="Unassembled WGS sequence"/>
</dbReference>
<dbReference type="EMBL" id="QGMK01000195">
    <property type="protein sequence ID" value="TVY83403.1"/>
    <property type="molecule type" value="Genomic_DNA"/>
</dbReference>
<dbReference type="InterPro" id="IPR016181">
    <property type="entry name" value="Acyl_CoA_acyltransferase"/>
</dbReference>
<organism evidence="2 3">
    <name type="scientific">Lachnellula suecica</name>
    <dbReference type="NCBI Taxonomy" id="602035"/>
    <lineage>
        <taxon>Eukaryota</taxon>
        <taxon>Fungi</taxon>
        <taxon>Dikarya</taxon>
        <taxon>Ascomycota</taxon>
        <taxon>Pezizomycotina</taxon>
        <taxon>Leotiomycetes</taxon>
        <taxon>Helotiales</taxon>
        <taxon>Lachnaceae</taxon>
        <taxon>Lachnellula</taxon>
    </lineage>
</organism>
<protein>
    <recommendedName>
        <fullName evidence="1">N-acetyltransferase domain-containing protein</fullName>
    </recommendedName>
</protein>
<accession>A0A8T9CL13</accession>
<evidence type="ECO:0000259" key="1">
    <source>
        <dbReference type="Pfam" id="PF00583"/>
    </source>
</evidence>
<feature type="domain" description="N-acetyltransferase" evidence="1">
    <location>
        <begin position="56"/>
        <end position="122"/>
    </location>
</feature>
<dbReference type="InterPro" id="IPR000182">
    <property type="entry name" value="GNAT_dom"/>
</dbReference>
<evidence type="ECO:0000313" key="2">
    <source>
        <dbReference type="EMBL" id="TVY83403.1"/>
    </source>
</evidence>
<name>A0A8T9CL13_9HELO</name>
<comment type="caution">
    <text evidence="2">The sequence shown here is derived from an EMBL/GenBank/DDBJ whole genome shotgun (WGS) entry which is preliminary data.</text>
</comment>
<dbReference type="OrthoDB" id="2019666at2759"/>
<gene>
    <name evidence="2" type="ORF">LSUE1_G002965</name>
</gene>
<proteinExistence type="predicted"/>
<dbReference type="AlphaFoldDB" id="A0A8T9CL13"/>